<keyword evidence="6" id="KW-1185">Reference proteome</keyword>
<evidence type="ECO:0000256" key="3">
    <source>
        <dbReference type="ARBA" id="ARBA00023098"/>
    </source>
</evidence>
<dbReference type="SUPFAM" id="SSF52151">
    <property type="entry name" value="FabD/lysophospholipase-like"/>
    <property type="match status" value="1"/>
</dbReference>
<protein>
    <recommendedName>
        <fullName evidence="4">PNPLA domain-containing protein</fullName>
    </recommendedName>
</protein>
<dbReference type="InterPro" id="IPR050301">
    <property type="entry name" value="NTE"/>
</dbReference>
<proteinExistence type="predicted"/>
<dbReference type="GO" id="GO:0016042">
    <property type="term" value="P:lipid catabolic process"/>
    <property type="evidence" value="ECO:0007669"/>
    <property type="project" value="UniProtKB-KW"/>
</dbReference>
<keyword evidence="3" id="KW-0443">Lipid metabolism</keyword>
<dbReference type="PANTHER" id="PTHR14226">
    <property type="entry name" value="NEUROPATHY TARGET ESTERASE/SWISS CHEESE D.MELANOGASTER"/>
    <property type="match status" value="1"/>
</dbReference>
<dbReference type="RefSeq" id="WP_338394233.1">
    <property type="nucleotide sequence ID" value="NZ_AP025314.1"/>
</dbReference>
<dbReference type="GO" id="GO:0016787">
    <property type="term" value="F:hydrolase activity"/>
    <property type="evidence" value="ECO:0007669"/>
    <property type="project" value="UniProtKB-KW"/>
</dbReference>
<dbReference type="CDD" id="cd07205">
    <property type="entry name" value="Pat_PNPLA6_PNPLA7_NTE1_like"/>
    <property type="match status" value="1"/>
</dbReference>
<evidence type="ECO:0000313" key="6">
    <source>
        <dbReference type="Proteomes" id="UP001348817"/>
    </source>
</evidence>
<dbReference type="Gene3D" id="3.40.1090.10">
    <property type="entry name" value="Cytosolic phospholipase A2 catalytic domain"/>
    <property type="match status" value="2"/>
</dbReference>
<dbReference type="Proteomes" id="UP001348817">
    <property type="component" value="Chromosome"/>
</dbReference>
<evidence type="ECO:0000256" key="2">
    <source>
        <dbReference type="ARBA" id="ARBA00022963"/>
    </source>
</evidence>
<feature type="domain" description="PNPLA" evidence="4">
    <location>
        <begin position="13"/>
        <end position="171"/>
    </location>
</feature>
<dbReference type="InterPro" id="IPR002641">
    <property type="entry name" value="PNPLA_dom"/>
</dbReference>
<gene>
    <name evidence="5" type="ORF">FUAX_14410</name>
</gene>
<keyword evidence="1" id="KW-0378">Hydrolase</keyword>
<evidence type="ECO:0000256" key="1">
    <source>
        <dbReference type="ARBA" id="ARBA00022801"/>
    </source>
</evidence>
<keyword evidence="2" id="KW-0442">Lipid degradation</keyword>
<evidence type="ECO:0000313" key="5">
    <source>
        <dbReference type="EMBL" id="BDD09009.1"/>
    </source>
</evidence>
<dbReference type="EMBL" id="AP025314">
    <property type="protein sequence ID" value="BDD09009.1"/>
    <property type="molecule type" value="Genomic_DNA"/>
</dbReference>
<evidence type="ECO:0000259" key="4">
    <source>
        <dbReference type="Pfam" id="PF01734"/>
    </source>
</evidence>
<dbReference type="InterPro" id="IPR016035">
    <property type="entry name" value="Acyl_Trfase/lysoPLipase"/>
</dbReference>
<organism evidence="5 6">
    <name type="scientific">Fulvitalea axinellae</name>
    <dbReference type="NCBI Taxonomy" id="1182444"/>
    <lineage>
        <taxon>Bacteria</taxon>
        <taxon>Pseudomonadati</taxon>
        <taxon>Bacteroidota</taxon>
        <taxon>Cytophagia</taxon>
        <taxon>Cytophagales</taxon>
        <taxon>Persicobacteraceae</taxon>
        <taxon>Fulvitalea</taxon>
    </lineage>
</organism>
<dbReference type="PANTHER" id="PTHR14226:SF78">
    <property type="entry name" value="SLR0060 PROTEIN"/>
    <property type="match status" value="1"/>
</dbReference>
<sequence>MRKKINKTVRKGLVLSGGGSHGYAHLGVLKAFKEKGIDFDMVSGCSAGALIGLFYAGGFDPDEAFRIIQESNVVKTLRFAWSRRGLFRVQRFEKKLMRIFPDNDFENLKKALVVSVTDLNKGGVNYLHSGGNLITSVLASCAIPLVFEPVHLDGCYYVDGGFSNNLPAEPLADECDLLVGINVLPVPDEFDEKQLKFPWVMHRVSAIMARTLTSKGRSLCDFLVEPEGLEKYSPFDLSKADEIFEIGYREGLRRLEDKTFLEALT</sequence>
<reference evidence="5 6" key="1">
    <citation type="submission" date="2021-12" db="EMBL/GenBank/DDBJ databases">
        <title>Genome sequencing of bacteria with rrn-lacking chromosome and rrn-plasmid.</title>
        <authorList>
            <person name="Anda M."/>
            <person name="Iwasaki W."/>
        </authorList>
    </citation>
    <scope>NUCLEOTIDE SEQUENCE [LARGE SCALE GENOMIC DNA]</scope>
    <source>
        <strain evidence="5 6">DSM 100852</strain>
    </source>
</reference>
<accession>A0AAU9CRE3</accession>
<dbReference type="KEGG" id="fax:FUAX_14410"/>
<dbReference type="AlphaFoldDB" id="A0AAU9CRE3"/>
<dbReference type="Pfam" id="PF01734">
    <property type="entry name" value="Patatin"/>
    <property type="match status" value="1"/>
</dbReference>
<name>A0AAU9CRE3_9BACT</name>